<name>A0A8H5BB02_9AGAR</name>
<proteinExistence type="predicted"/>
<gene>
    <name evidence="1" type="ORF">D9611_011106</name>
</gene>
<comment type="caution">
    <text evidence="1">The sequence shown here is derived from an EMBL/GenBank/DDBJ whole genome shotgun (WGS) entry which is preliminary data.</text>
</comment>
<keyword evidence="2" id="KW-1185">Reference proteome</keyword>
<sequence length="273" mass="30848">MSLDHDDDDCDDDDDDDYNYDYDYDAGLGRTRYDLPRSHAHSFFSALSVHPLLHLSKLLPGMGSSSSSSSVTMSRMVSGRARRALRWTRAVTRTQHGQPPLTCASRRHRPQRWEAFFGVELVVQNGVLENFRFHSLYADSQVLTNDDADYRTKTTFAQTCHRGCAQRIQTCVVCARNPECGERREDWWCAWRAGRTLWRGWMVMGAHVCIVGRGIYLGIESRWGEGLGLDRRLSSQTAPLSPTDAVVAHQHSLDAVPLPPRSALAVKFKFIAC</sequence>
<dbReference type="OrthoDB" id="10338071at2759"/>
<dbReference type="EMBL" id="JAACJK010000172">
    <property type="protein sequence ID" value="KAF5319890.1"/>
    <property type="molecule type" value="Genomic_DNA"/>
</dbReference>
<reference evidence="1 2" key="1">
    <citation type="journal article" date="2020" name="ISME J.">
        <title>Uncovering the hidden diversity of litter-decomposition mechanisms in mushroom-forming fungi.</title>
        <authorList>
            <person name="Floudas D."/>
            <person name="Bentzer J."/>
            <person name="Ahren D."/>
            <person name="Johansson T."/>
            <person name="Persson P."/>
            <person name="Tunlid A."/>
        </authorList>
    </citation>
    <scope>NUCLEOTIDE SEQUENCE [LARGE SCALE GENOMIC DNA]</scope>
    <source>
        <strain evidence="1 2">CBS 175.51</strain>
    </source>
</reference>
<evidence type="ECO:0000313" key="1">
    <source>
        <dbReference type="EMBL" id="KAF5319890.1"/>
    </source>
</evidence>
<dbReference type="Proteomes" id="UP000541558">
    <property type="component" value="Unassembled WGS sequence"/>
</dbReference>
<organism evidence="1 2">
    <name type="scientific">Ephemerocybe angulata</name>
    <dbReference type="NCBI Taxonomy" id="980116"/>
    <lineage>
        <taxon>Eukaryota</taxon>
        <taxon>Fungi</taxon>
        <taxon>Dikarya</taxon>
        <taxon>Basidiomycota</taxon>
        <taxon>Agaricomycotina</taxon>
        <taxon>Agaricomycetes</taxon>
        <taxon>Agaricomycetidae</taxon>
        <taxon>Agaricales</taxon>
        <taxon>Agaricineae</taxon>
        <taxon>Psathyrellaceae</taxon>
        <taxon>Ephemerocybe</taxon>
    </lineage>
</organism>
<dbReference type="AlphaFoldDB" id="A0A8H5BB02"/>
<evidence type="ECO:0000313" key="2">
    <source>
        <dbReference type="Proteomes" id="UP000541558"/>
    </source>
</evidence>
<accession>A0A8H5BB02</accession>
<protein>
    <submittedName>
        <fullName evidence="1">Uncharacterized protein</fullName>
    </submittedName>
</protein>